<evidence type="ECO:0000256" key="1">
    <source>
        <dbReference type="SAM" id="Phobius"/>
    </source>
</evidence>
<gene>
    <name evidence="2" type="ORF">APY04_0644</name>
</gene>
<evidence type="ECO:0000313" key="3">
    <source>
        <dbReference type="Proteomes" id="UP000059074"/>
    </source>
</evidence>
<keyword evidence="1" id="KW-1133">Transmembrane helix</keyword>
<keyword evidence="1" id="KW-0472">Membrane</keyword>
<feature type="transmembrane region" description="Helical" evidence="1">
    <location>
        <begin position="52"/>
        <end position="74"/>
    </location>
</feature>
<reference evidence="2 3" key="1">
    <citation type="submission" date="2015-10" db="EMBL/GenBank/DDBJ databases">
        <title>Transcriptomic analysis of a linuron degrading triple-species bacterial consortium.</title>
        <authorList>
            <person name="Albers P."/>
        </authorList>
    </citation>
    <scope>NUCLEOTIDE SEQUENCE [LARGE SCALE GENOMIC DNA]</scope>
    <source>
        <strain evidence="2 3">WDL6</strain>
    </source>
</reference>
<accession>A0A109BN30</accession>
<dbReference type="Proteomes" id="UP000059074">
    <property type="component" value="Unassembled WGS sequence"/>
</dbReference>
<evidence type="ECO:0008006" key="4">
    <source>
        <dbReference type="Google" id="ProtNLM"/>
    </source>
</evidence>
<dbReference type="RefSeq" id="WP_083509432.1">
    <property type="nucleotide sequence ID" value="NZ_LMTR01000027.1"/>
</dbReference>
<dbReference type="OrthoDB" id="344736at2"/>
<evidence type="ECO:0000313" key="2">
    <source>
        <dbReference type="EMBL" id="KWT70982.1"/>
    </source>
</evidence>
<name>A0A109BN30_HYPSL</name>
<feature type="transmembrane region" description="Helical" evidence="1">
    <location>
        <begin position="113"/>
        <end position="136"/>
    </location>
</feature>
<dbReference type="PATRIC" id="fig|121290.4.peg.1116"/>
<proteinExistence type="predicted"/>
<comment type="caution">
    <text evidence="2">The sequence shown here is derived from an EMBL/GenBank/DDBJ whole genome shotgun (WGS) entry which is preliminary data.</text>
</comment>
<feature type="transmembrane region" description="Helical" evidence="1">
    <location>
        <begin position="6"/>
        <end position="31"/>
    </location>
</feature>
<organism evidence="2 3">
    <name type="scientific">Hyphomicrobium sulfonivorans</name>
    <dbReference type="NCBI Taxonomy" id="121290"/>
    <lineage>
        <taxon>Bacteria</taxon>
        <taxon>Pseudomonadati</taxon>
        <taxon>Pseudomonadota</taxon>
        <taxon>Alphaproteobacteria</taxon>
        <taxon>Hyphomicrobiales</taxon>
        <taxon>Hyphomicrobiaceae</taxon>
        <taxon>Hyphomicrobium</taxon>
    </lineage>
</organism>
<dbReference type="InterPro" id="IPR013879">
    <property type="entry name" value="DUF1761"/>
</dbReference>
<dbReference type="STRING" id="121290.APY04_0644"/>
<dbReference type="AlphaFoldDB" id="A0A109BN30"/>
<sequence length="138" mass="14992">MTFAGMNLIAIVSAAVAAFMFGWLWYGLLFGEAWRRAIGWKRTEVQSQSPSPMPFIISFISLLVMACVFSGVLRHTKIELTVANGLITGAFLWLGFVITTIGTNNRFRDAKTALTVIDGGHWLGVLLLQGAILGAFGP</sequence>
<dbReference type="Pfam" id="PF08570">
    <property type="entry name" value="DUF1761"/>
    <property type="match status" value="1"/>
</dbReference>
<keyword evidence="3" id="KW-1185">Reference proteome</keyword>
<feature type="transmembrane region" description="Helical" evidence="1">
    <location>
        <begin position="80"/>
        <end position="101"/>
    </location>
</feature>
<keyword evidence="1" id="KW-0812">Transmembrane</keyword>
<protein>
    <recommendedName>
        <fullName evidence="4">DUF1761 domain-containing protein</fullName>
    </recommendedName>
</protein>
<dbReference type="EMBL" id="LMTR01000027">
    <property type="protein sequence ID" value="KWT70982.1"/>
    <property type="molecule type" value="Genomic_DNA"/>
</dbReference>